<dbReference type="InterPro" id="IPR000160">
    <property type="entry name" value="GGDEF_dom"/>
</dbReference>
<evidence type="ECO:0000313" key="4">
    <source>
        <dbReference type="Proteomes" id="UP000092504"/>
    </source>
</evidence>
<dbReference type="SUPFAM" id="SSF55073">
    <property type="entry name" value="Nucleotide cyclase"/>
    <property type="match status" value="1"/>
</dbReference>
<protein>
    <submittedName>
        <fullName evidence="3">Phytochrome-like protein cph2</fullName>
    </submittedName>
</protein>
<dbReference type="InterPro" id="IPR052155">
    <property type="entry name" value="Biofilm_reg_signaling"/>
</dbReference>
<dbReference type="SMART" id="SM00267">
    <property type="entry name" value="GGDEF"/>
    <property type="match status" value="1"/>
</dbReference>
<dbReference type="PROSITE" id="PS50887">
    <property type="entry name" value="GGDEF"/>
    <property type="match status" value="1"/>
</dbReference>
<dbReference type="InterPro" id="IPR001633">
    <property type="entry name" value="EAL_dom"/>
</dbReference>
<dbReference type="InterPro" id="IPR043128">
    <property type="entry name" value="Rev_trsase/Diguanyl_cyclase"/>
</dbReference>
<proteinExistence type="predicted"/>
<dbReference type="Pfam" id="PF00563">
    <property type="entry name" value="EAL"/>
    <property type="match status" value="1"/>
</dbReference>
<evidence type="ECO:0000259" key="1">
    <source>
        <dbReference type="PROSITE" id="PS50883"/>
    </source>
</evidence>
<organism evidence="3 4">
    <name type="scientific">Halomonas elongata</name>
    <dbReference type="NCBI Taxonomy" id="2746"/>
    <lineage>
        <taxon>Bacteria</taxon>
        <taxon>Pseudomonadati</taxon>
        <taxon>Pseudomonadota</taxon>
        <taxon>Gammaproteobacteria</taxon>
        <taxon>Oceanospirillales</taxon>
        <taxon>Halomonadaceae</taxon>
        <taxon>Halomonas</taxon>
    </lineage>
</organism>
<dbReference type="AlphaFoldDB" id="A0A1B8NZG1"/>
<comment type="caution">
    <text evidence="3">The sequence shown here is derived from an EMBL/GenBank/DDBJ whole genome shotgun (WGS) entry which is preliminary data.</text>
</comment>
<feature type="domain" description="EAL" evidence="1">
    <location>
        <begin position="345"/>
        <end position="605"/>
    </location>
</feature>
<dbReference type="PROSITE" id="PS50883">
    <property type="entry name" value="EAL"/>
    <property type="match status" value="1"/>
</dbReference>
<dbReference type="SMART" id="SM00052">
    <property type="entry name" value="EAL"/>
    <property type="match status" value="1"/>
</dbReference>
<feature type="domain" description="GGDEF" evidence="2">
    <location>
        <begin position="206"/>
        <end position="336"/>
    </location>
</feature>
<evidence type="ECO:0000259" key="2">
    <source>
        <dbReference type="PROSITE" id="PS50887"/>
    </source>
</evidence>
<dbReference type="InterPro" id="IPR035919">
    <property type="entry name" value="EAL_sf"/>
</dbReference>
<dbReference type="CDD" id="cd01948">
    <property type="entry name" value="EAL"/>
    <property type="match status" value="1"/>
</dbReference>
<dbReference type="SUPFAM" id="SSF141868">
    <property type="entry name" value="EAL domain-like"/>
    <property type="match status" value="1"/>
</dbReference>
<dbReference type="PANTHER" id="PTHR44757:SF2">
    <property type="entry name" value="BIOFILM ARCHITECTURE MAINTENANCE PROTEIN MBAA"/>
    <property type="match status" value="1"/>
</dbReference>
<dbReference type="InterPro" id="IPR029787">
    <property type="entry name" value="Nucleotide_cyclase"/>
</dbReference>
<dbReference type="Proteomes" id="UP000092504">
    <property type="component" value="Unassembled WGS sequence"/>
</dbReference>
<dbReference type="SUPFAM" id="SSF55785">
    <property type="entry name" value="PYP-like sensor domain (PAS domain)"/>
    <property type="match status" value="1"/>
</dbReference>
<name>A0A1B8NZG1_HALEL</name>
<dbReference type="PANTHER" id="PTHR44757">
    <property type="entry name" value="DIGUANYLATE CYCLASE DGCP"/>
    <property type="match status" value="1"/>
</dbReference>
<gene>
    <name evidence="3" type="primary">cph2_2</name>
    <name evidence="3" type="ORF">A8U91_04447</name>
</gene>
<accession>A0A1B8NZG1</accession>
<dbReference type="Gene3D" id="3.20.20.450">
    <property type="entry name" value="EAL domain"/>
    <property type="match status" value="1"/>
</dbReference>
<dbReference type="EMBL" id="MAJD01000002">
    <property type="protein sequence ID" value="OBX35374.1"/>
    <property type="molecule type" value="Genomic_DNA"/>
</dbReference>
<dbReference type="Gene3D" id="3.30.70.270">
    <property type="match status" value="1"/>
</dbReference>
<reference evidence="3 4" key="1">
    <citation type="submission" date="2016-06" db="EMBL/GenBank/DDBJ databases">
        <title>Genome sequence of halotolerant plant growth promoting strain of Halomonas elongata HEK1 isolated from salterns of Rann of Kutch, Gujarat, India.</title>
        <authorList>
            <person name="Gaba S."/>
            <person name="Singh R.N."/>
            <person name="Abrol S."/>
            <person name="Kaushik R."/>
            <person name="Saxena A.K."/>
        </authorList>
    </citation>
    <scope>NUCLEOTIDE SEQUENCE [LARGE SCALE GENOMIC DNA]</scope>
    <source>
        <strain evidence="3 4">HEK1</strain>
    </source>
</reference>
<sequence length="605" mass="66895">MPTGPIRVILARLLFKTRHIRPKRYTVKTRENNRDCETDVMVDEKDESPRGGGEVVHHPTVRWPMLAASGTAAGIVLLDESYRILWANERFGVLSGWPLDDVVGYAGKELVYRQALKPSWFTTELRAGAWQHVQLGDGEAESVRGVLMAETHLASRRDEAAILWTFVDLRDEAPHRFHASLDGMVSIWVFEDRLQHALARAARRDRQVGLLLFRLDDREALGERFAGTCLEGLQQQVGRRLVQTLDVEDSLTRLGQDHWGVLVEQPVSPEDLQMVALSCQEAMEAPFRTASTAPLLTLSVGIAVYPQDGDTSELLIKSAETALSRAPPASHAFFDPSLEAILAQRLALREFVQGALLQPALHFRIVYQPRLDLHDSRCRDVEAQLRLRHPEWGELLPSDFLPVVAEMGQAAWLDQWAIERVAAQRAAWQDMGSELATLGVSLDVDATTLDQAVAGRRPLDVMLRRLSMDLSWLCLELEERAFIAQAAEHTHLFRRLTALGVRLAVSHAGQEPVDIMRLAGLPASRVTFGSRVAAAIRRDDIAAARGLEALARCLETLQLEGVVTGVTSEAQWQVAGCLAAGLAQGDGLCEPLEAEALAAWLAARA</sequence>
<dbReference type="Pfam" id="PF00990">
    <property type="entry name" value="GGDEF"/>
    <property type="match status" value="1"/>
</dbReference>
<dbReference type="InterPro" id="IPR035965">
    <property type="entry name" value="PAS-like_dom_sf"/>
</dbReference>
<evidence type="ECO:0000313" key="3">
    <source>
        <dbReference type="EMBL" id="OBX35374.1"/>
    </source>
</evidence>
<dbReference type="PATRIC" id="fig|2746.7.peg.4582"/>